<reference evidence="1 2" key="1">
    <citation type="journal article" date="2015" name="Genome Announc.">
        <title>Genome sequencing of 18 francisella strains to aid in assay development and testing.</title>
        <authorList>
            <person name="Johnson S.L."/>
            <person name="Daligault H.E."/>
            <person name="Davenport K.W."/>
            <person name="Coyne S.R."/>
            <person name="Frey K.G."/>
            <person name="Koroleva G.I."/>
            <person name="Broomall S.M."/>
            <person name="Bishop-Lilly K.A."/>
            <person name="Bruce D.C."/>
            <person name="Chertkov O."/>
            <person name="Freitas T."/>
            <person name="Jaissle J."/>
            <person name="Ladner J.T."/>
            <person name="Rosenzweig C.N."/>
            <person name="Gibbons H.S."/>
            <person name="Palacios G.F."/>
            <person name="Redden C.L."/>
            <person name="Xu Y."/>
            <person name="Minogue T.D."/>
            <person name="Chain P.S."/>
        </authorList>
    </citation>
    <scope>NUCLEOTIDE SEQUENCE [LARGE SCALE GENOMIC DNA]</scope>
    <source>
        <strain evidence="1 2">GA01-2794</strain>
    </source>
</reference>
<accession>A0A0B6D3X7</accession>
<sequence length="64" mass="7276">MSIKMISITTNKSEILIACKHIVAIKPSEDDTTLIVTTNEIYETPMPYIEFIKKYPNTIKVSKS</sequence>
<dbReference type="Proteomes" id="UP000031830">
    <property type="component" value="Chromosome"/>
</dbReference>
<dbReference type="RefSeq" id="WP_044527068.1">
    <property type="nucleotide sequence ID" value="NZ_CP009440.1"/>
</dbReference>
<gene>
    <name evidence="1" type="ORF">LA55_2083</name>
</gene>
<organism evidence="1 2">
    <name type="scientific">Francisella philomiragia</name>
    <dbReference type="NCBI Taxonomy" id="28110"/>
    <lineage>
        <taxon>Bacteria</taxon>
        <taxon>Pseudomonadati</taxon>
        <taxon>Pseudomonadota</taxon>
        <taxon>Gammaproteobacteria</taxon>
        <taxon>Thiotrichales</taxon>
        <taxon>Francisellaceae</taxon>
        <taxon>Francisella</taxon>
    </lineage>
</organism>
<proteinExistence type="predicted"/>
<protein>
    <submittedName>
        <fullName evidence="1">Uncharacterized protein</fullName>
    </submittedName>
</protein>
<name>A0A0B6D3X7_9GAMM</name>
<dbReference type="AlphaFoldDB" id="A0A0B6D3X7"/>
<evidence type="ECO:0000313" key="1">
    <source>
        <dbReference type="EMBL" id="AJI53581.1"/>
    </source>
</evidence>
<dbReference type="KEGG" id="fpz:LA55_2083"/>
<dbReference type="EMBL" id="CP009440">
    <property type="protein sequence ID" value="AJI53581.1"/>
    <property type="molecule type" value="Genomic_DNA"/>
</dbReference>
<evidence type="ECO:0000313" key="2">
    <source>
        <dbReference type="Proteomes" id="UP000031830"/>
    </source>
</evidence>